<dbReference type="Proteomes" id="UP001054837">
    <property type="component" value="Unassembled WGS sequence"/>
</dbReference>
<dbReference type="EMBL" id="BPLQ01004722">
    <property type="protein sequence ID" value="GIY10168.1"/>
    <property type="molecule type" value="Genomic_DNA"/>
</dbReference>
<sequence length="101" mass="11163">MALEFLMMLDRLPLLPGLGENTWGITKMVPLHKFTPCRSKLPRFGEKRLGNNQDGFPCISSRLSALSYRDGIRILDDLGPIAASSRFGEKRLGNSQDGSLA</sequence>
<dbReference type="AlphaFoldDB" id="A0AAV4QKG0"/>
<name>A0AAV4QKG0_9ARAC</name>
<keyword evidence="2" id="KW-1185">Reference proteome</keyword>
<comment type="caution">
    <text evidence="1">The sequence shown here is derived from an EMBL/GenBank/DDBJ whole genome shotgun (WGS) entry which is preliminary data.</text>
</comment>
<reference evidence="1 2" key="1">
    <citation type="submission" date="2021-06" db="EMBL/GenBank/DDBJ databases">
        <title>Caerostris darwini draft genome.</title>
        <authorList>
            <person name="Kono N."/>
            <person name="Arakawa K."/>
        </authorList>
    </citation>
    <scope>NUCLEOTIDE SEQUENCE [LARGE SCALE GENOMIC DNA]</scope>
</reference>
<accession>A0AAV4QKG0</accession>
<gene>
    <name evidence="1" type="ORF">CDAR_63421</name>
</gene>
<protein>
    <submittedName>
        <fullName evidence="1">Uncharacterized protein</fullName>
    </submittedName>
</protein>
<evidence type="ECO:0000313" key="2">
    <source>
        <dbReference type="Proteomes" id="UP001054837"/>
    </source>
</evidence>
<proteinExistence type="predicted"/>
<organism evidence="1 2">
    <name type="scientific">Caerostris darwini</name>
    <dbReference type="NCBI Taxonomy" id="1538125"/>
    <lineage>
        <taxon>Eukaryota</taxon>
        <taxon>Metazoa</taxon>
        <taxon>Ecdysozoa</taxon>
        <taxon>Arthropoda</taxon>
        <taxon>Chelicerata</taxon>
        <taxon>Arachnida</taxon>
        <taxon>Araneae</taxon>
        <taxon>Araneomorphae</taxon>
        <taxon>Entelegynae</taxon>
        <taxon>Araneoidea</taxon>
        <taxon>Araneidae</taxon>
        <taxon>Caerostris</taxon>
    </lineage>
</organism>
<evidence type="ECO:0000313" key="1">
    <source>
        <dbReference type="EMBL" id="GIY10168.1"/>
    </source>
</evidence>